<evidence type="ECO:0000256" key="16">
    <source>
        <dbReference type="ARBA" id="ARBA00022958"/>
    </source>
</evidence>
<evidence type="ECO:0000259" key="21">
    <source>
        <dbReference type="Pfam" id="PF00224"/>
    </source>
</evidence>
<evidence type="ECO:0000259" key="22">
    <source>
        <dbReference type="Pfam" id="PF02887"/>
    </source>
</evidence>
<reference evidence="23" key="1">
    <citation type="journal article" date="2023" name="GigaByte">
        <title>Genome assembly of the bearded iris, Iris pallida Lam.</title>
        <authorList>
            <person name="Bruccoleri R.E."/>
            <person name="Oakeley E.J."/>
            <person name="Faust A.M.E."/>
            <person name="Altorfer M."/>
            <person name="Dessus-Babus S."/>
            <person name="Burckhardt D."/>
            <person name="Oertli M."/>
            <person name="Naumann U."/>
            <person name="Petersen F."/>
            <person name="Wong J."/>
        </authorList>
    </citation>
    <scope>NUCLEOTIDE SEQUENCE</scope>
    <source>
        <strain evidence="23">GSM-AAB239-AS_SAM_17_03QT</strain>
    </source>
</reference>
<keyword evidence="14 20" id="KW-0460">Magnesium</keyword>
<proteinExistence type="inferred from homology"/>
<evidence type="ECO:0000256" key="15">
    <source>
        <dbReference type="ARBA" id="ARBA00022946"/>
    </source>
</evidence>
<evidence type="ECO:0000256" key="10">
    <source>
        <dbReference type="ARBA" id="ARBA00022723"/>
    </source>
</evidence>
<dbReference type="PANTHER" id="PTHR11817">
    <property type="entry name" value="PYRUVATE KINASE"/>
    <property type="match status" value="1"/>
</dbReference>
<dbReference type="SUPFAM" id="SSF51621">
    <property type="entry name" value="Phosphoenolpyruvate/pyruvate domain"/>
    <property type="match status" value="1"/>
</dbReference>
<name>A0AAX6HF52_IRIPA</name>
<dbReference type="FunFam" id="3.20.20.60:FF:000025">
    <property type="entry name" value="Pyruvate kinase"/>
    <property type="match status" value="1"/>
</dbReference>
<dbReference type="InterPro" id="IPR015793">
    <property type="entry name" value="Pyrv_Knase_brl"/>
</dbReference>
<dbReference type="InterPro" id="IPR011037">
    <property type="entry name" value="Pyrv_Knase-like_insert_dom_sf"/>
</dbReference>
<evidence type="ECO:0000256" key="17">
    <source>
        <dbReference type="ARBA" id="ARBA00023152"/>
    </source>
</evidence>
<dbReference type="Gene3D" id="3.20.20.60">
    <property type="entry name" value="Phosphoenolpyruvate-binding domains"/>
    <property type="match status" value="1"/>
</dbReference>
<comment type="catalytic activity">
    <reaction evidence="19 20">
        <text>pyruvate + ATP = phosphoenolpyruvate + ADP + H(+)</text>
        <dbReference type="Rhea" id="RHEA:18157"/>
        <dbReference type="ChEBI" id="CHEBI:15361"/>
        <dbReference type="ChEBI" id="CHEBI:15378"/>
        <dbReference type="ChEBI" id="CHEBI:30616"/>
        <dbReference type="ChEBI" id="CHEBI:58702"/>
        <dbReference type="ChEBI" id="CHEBI:456216"/>
        <dbReference type="EC" id="2.7.1.40"/>
    </reaction>
</comment>
<dbReference type="AlphaFoldDB" id="A0AAX6HF52"/>
<dbReference type="EC" id="2.7.1.40" evidence="6 20"/>
<evidence type="ECO:0000256" key="8">
    <source>
        <dbReference type="ARBA" id="ARBA00022640"/>
    </source>
</evidence>
<dbReference type="Pfam" id="PF02887">
    <property type="entry name" value="PK_C"/>
    <property type="match status" value="1"/>
</dbReference>
<dbReference type="SUPFAM" id="SSF50800">
    <property type="entry name" value="PK beta-barrel domain-like"/>
    <property type="match status" value="1"/>
</dbReference>
<dbReference type="InterPro" id="IPR036918">
    <property type="entry name" value="Pyrv_Knase_C_sf"/>
</dbReference>
<protein>
    <recommendedName>
        <fullName evidence="6 20">Pyruvate kinase</fullName>
        <ecNumber evidence="6 20">2.7.1.40</ecNumber>
    </recommendedName>
</protein>
<dbReference type="EMBL" id="JANAVB010009799">
    <property type="protein sequence ID" value="KAJ6839710.1"/>
    <property type="molecule type" value="Genomic_DNA"/>
</dbReference>
<evidence type="ECO:0000256" key="11">
    <source>
        <dbReference type="ARBA" id="ARBA00022741"/>
    </source>
</evidence>
<dbReference type="FunFam" id="2.40.33.10:FF:000005">
    <property type="entry name" value="Pyruvate kinase"/>
    <property type="match status" value="1"/>
</dbReference>
<dbReference type="InterPro" id="IPR015795">
    <property type="entry name" value="Pyrv_Knase_C"/>
</dbReference>
<dbReference type="Gene3D" id="2.40.33.10">
    <property type="entry name" value="PK beta-barrel domain-like"/>
    <property type="match status" value="1"/>
</dbReference>
<comment type="caution">
    <text evidence="23">The sequence shown here is derived from an EMBL/GenBank/DDBJ whole genome shotgun (WGS) entry which is preliminary data.</text>
</comment>
<dbReference type="PROSITE" id="PS00110">
    <property type="entry name" value="PYRUVATE_KINASE"/>
    <property type="match status" value="1"/>
</dbReference>
<gene>
    <name evidence="23" type="ORF">M6B38_313750</name>
</gene>
<keyword evidence="11" id="KW-0547">Nucleotide-binding</keyword>
<dbReference type="GO" id="GO:0009570">
    <property type="term" value="C:chloroplast stroma"/>
    <property type="evidence" value="ECO:0007669"/>
    <property type="project" value="UniProtKB-ARBA"/>
</dbReference>
<comment type="cofactor">
    <cofactor evidence="1">
        <name>Mg(2+)</name>
        <dbReference type="ChEBI" id="CHEBI:18420"/>
    </cofactor>
</comment>
<dbReference type="GO" id="GO:0004743">
    <property type="term" value="F:pyruvate kinase activity"/>
    <property type="evidence" value="ECO:0007669"/>
    <property type="project" value="UniProtKB-EC"/>
</dbReference>
<evidence type="ECO:0000256" key="2">
    <source>
        <dbReference type="ARBA" id="ARBA00001958"/>
    </source>
</evidence>
<dbReference type="FunFam" id="3.40.1380.20:FF:000010">
    <property type="entry name" value="Pyruvate kinase"/>
    <property type="match status" value="1"/>
</dbReference>
<keyword evidence="7" id="KW-0150">Chloroplast</keyword>
<dbReference type="Pfam" id="PF00224">
    <property type="entry name" value="PK"/>
    <property type="match status" value="1"/>
</dbReference>
<comment type="cofactor">
    <cofactor evidence="2">
        <name>K(+)</name>
        <dbReference type="ChEBI" id="CHEBI:29103"/>
    </cofactor>
</comment>
<dbReference type="InterPro" id="IPR040442">
    <property type="entry name" value="Pyrv_kinase-like_dom_sf"/>
</dbReference>
<keyword evidence="17 20" id="KW-0324">Glycolysis</keyword>
<keyword evidence="16" id="KW-0630">Potassium</keyword>
<dbReference type="SUPFAM" id="SSF52935">
    <property type="entry name" value="PK C-terminal domain-like"/>
    <property type="match status" value="1"/>
</dbReference>
<organism evidence="23 24">
    <name type="scientific">Iris pallida</name>
    <name type="common">Sweet iris</name>
    <dbReference type="NCBI Taxonomy" id="29817"/>
    <lineage>
        <taxon>Eukaryota</taxon>
        <taxon>Viridiplantae</taxon>
        <taxon>Streptophyta</taxon>
        <taxon>Embryophyta</taxon>
        <taxon>Tracheophyta</taxon>
        <taxon>Spermatophyta</taxon>
        <taxon>Magnoliopsida</taxon>
        <taxon>Liliopsida</taxon>
        <taxon>Asparagales</taxon>
        <taxon>Iridaceae</taxon>
        <taxon>Iridoideae</taxon>
        <taxon>Irideae</taxon>
        <taxon>Iris</taxon>
    </lineage>
</organism>
<keyword evidence="10" id="KW-0479">Metal-binding</keyword>
<evidence type="ECO:0000256" key="5">
    <source>
        <dbReference type="ARBA" id="ARBA00008663"/>
    </source>
</evidence>
<evidence type="ECO:0000256" key="19">
    <source>
        <dbReference type="ARBA" id="ARBA00048152"/>
    </source>
</evidence>
<feature type="domain" description="Pyruvate kinase C-terminal" evidence="22">
    <location>
        <begin position="454"/>
        <end position="553"/>
    </location>
</feature>
<dbReference type="Gene3D" id="3.40.1380.20">
    <property type="entry name" value="Pyruvate kinase, C-terminal domain"/>
    <property type="match status" value="1"/>
</dbReference>
<dbReference type="Proteomes" id="UP001140949">
    <property type="component" value="Unassembled WGS sequence"/>
</dbReference>
<evidence type="ECO:0000256" key="18">
    <source>
        <dbReference type="ARBA" id="ARBA00023317"/>
    </source>
</evidence>
<evidence type="ECO:0000256" key="20">
    <source>
        <dbReference type="RuleBase" id="RU000504"/>
    </source>
</evidence>
<keyword evidence="15" id="KW-0809">Transit peptide</keyword>
<evidence type="ECO:0000313" key="23">
    <source>
        <dbReference type="EMBL" id="KAJ6839710.1"/>
    </source>
</evidence>
<dbReference type="GO" id="GO:0030955">
    <property type="term" value="F:potassium ion binding"/>
    <property type="evidence" value="ECO:0007669"/>
    <property type="project" value="InterPro"/>
</dbReference>
<keyword evidence="12 20" id="KW-0418">Kinase</keyword>
<keyword evidence="18 23" id="KW-0670">Pyruvate</keyword>
<dbReference type="GO" id="GO:0005524">
    <property type="term" value="F:ATP binding"/>
    <property type="evidence" value="ECO:0007669"/>
    <property type="project" value="UniProtKB-KW"/>
</dbReference>
<evidence type="ECO:0000256" key="1">
    <source>
        <dbReference type="ARBA" id="ARBA00001946"/>
    </source>
</evidence>
<evidence type="ECO:0000256" key="12">
    <source>
        <dbReference type="ARBA" id="ARBA00022777"/>
    </source>
</evidence>
<evidence type="ECO:0000256" key="9">
    <source>
        <dbReference type="ARBA" id="ARBA00022679"/>
    </source>
</evidence>
<comment type="similarity">
    <text evidence="5 20">Belongs to the pyruvate kinase family.</text>
</comment>
<dbReference type="GO" id="GO:0000287">
    <property type="term" value="F:magnesium ion binding"/>
    <property type="evidence" value="ECO:0007669"/>
    <property type="project" value="InterPro"/>
</dbReference>
<keyword evidence="24" id="KW-1185">Reference proteome</keyword>
<keyword evidence="13" id="KW-0067">ATP-binding</keyword>
<evidence type="ECO:0000256" key="13">
    <source>
        <dbReference type="ARBA" id="ARBA00022840"/>
    </source>
</evidence>
<dbReference type="InterPro" id="IPR018209">
    <property type="entry name" value="Pyrv_Knase_AS"/>
</dbReference>
<evidence type="ECO:0000256" key="7">
    <source>
        <dbReference type="ARBA" id="ARBA00022528"/>
    </source>
</evidence>
<evidence type="ECO:0000256" key="3">
    <source>
        <dbReference type="ARBA" id="ARBA00004229"/>
    </source>
</evidence>
<dbReference type="GO" id="GO:0016301">
    <property type="term" value="F:kinase activity"/>
    <property type="evidence" value="ECO:0007669"/>
    <property type="project" value="UniProtKB-KW"/>
</dbReference>
<evidence type="ECO:0000256" key="14">
    <source>
        <dbReference type="ARBA" id="ARBA00022842"/>
    </source>
</evidence>
<dbReference type="InterPro" id="IPR015813">
    <property type="entry name" value="Pyrv/PenolPyrv_kinase-like_dom"/>
</dbReference>
<dbReference type="InterPro" id="IPR001697">
    <property type="entry name" value="Pyr_Knase"/>
</dbReference>
<sequence length="563" mass="61683">MAQSLNFLAPPPPIRSLLSPSPLLLRPLPSRLRLPSLPRRPILCRASADNGSTAAIAPSPAAAGIDVDAVTEAELKENGFRSTRRTKLICTIGPATCAPEQLEALAIGGMNVARVNMCHGTHEWHRGVIRAVRRLNDEKGFAVAVMMDTEGSEIHMGDLGGAPSSKAEDGEVWTFSVRAFNSPLPDRTINVNYDGFAEDVRVGDDLLVDGGMVRFEVIEKLGPDVKCRCTDPGLLLPRANLTFWRDGSLVRERNAMLPTISSKDWLDIDFGIAEGVDFISVSFVKSAEVINHLKSYIAARSRNSDIAVIAKIESADSLKNLEEIIRASDGAMVARGDLGAQIPLELVPSAQQKIVKLCRQLNKPVIVASQLLESMIEYPTPTRAEVADVSEAVRQRSDALMLSGESAMGQFPEKALTVLRTVSLRIERWWREEKHHEAMELPDVASSFSAKISEEICNSAAKMANDLEVDALFVYTKTGYMASLLSRCRPDCPIFAFTSSTSVRRRLNLQWGLIPFRLSCSDDMESNLNRTFSLLKARGMIRSGDLVIALSDTLQSIQVMNVP</sequence>
<keyword evidence="9 20" id="KW-0808">Transferase</keyword>
<reference evidence="23" key="2">
    <citation type="submission" date="2023-04" db="EMBL/GenBank/DDBJ databases">
        <authorList>
            <person name="Bruccoleri R.E."/>
            <person name="Oakeley E.J."/>
            <person name="Faust A.-M."/>
            <person name="Dessus-Babus S."/>
            <person name="Altorfer M."/>
            <person name="Burckhardt D."/>
            <person name="Oertli M."/>
            <person name="Naumann U."/>
            <person name="Petersen F."/>
            <person name="Wong J."/>
        </authorList>
    </citation>
    <scope>NUCLEOTIDE SEQUENCE</scope>
    <source>
        <strain evidence="23">GSM-AAB239-AS_SAM_17_03QT</strain>
        <tissue evidence="23">Leaf</tissue>
    </source>
</reference>
<feature type="domain" description="Pyruvate kinase barrel" evidence="21">
    <location>
        <begin position="84"/>
        <end position="415"/>
    </location>
</feature>
<dbReference type="InterPro" id="IPR015806">
    <property type="entry name" value="Pyrv_Knase_insert_dom_sf"/>
</dbReference>
<comment type="subcellular location">
    <subcellularLocation>
        <location evidence="3">Plastid</location>
        <location evidence="3">Chloroplast</location>
    </subcellularLocation>
</comment>
<evidence type="ECO:0000256" key="6">
    <source>
        <dbReference type="ARBA" id="ARBA00012142"/>
    </source>
</evidence>
<dbReference type="NCBIfam" id="TIGR01064">
    <property type="entry name" value="pyruv_kin"/>
    <property type="match status" value="1"/>
</dbReference>
<keyword evidence="8" id="KW-0934">Plastid</keyword>
<comment type="pathway">
    <text evidence="4 20">Carbohydrate degradation; glycolysis; pyruvate from D-glyceraldehyde 3-phosphate: step 5/5.</text>
</comment>
<accession>A0AAX6HF52</accession>
<dbReference type="PRINTS" id="PR01050">
    <property type="entry name" value="PYRUVTKNASE"/>
</dbReference>
<evidence type="ECO:0000256" key="4">
    <source>
        <dbReference type="ARBA" id="ARBA00004997"/>
    </source>
</evidence>
<evidence type="ECO:0000313" key="24">
    <source>
        <dbReference type="Proteomes" id="UP001140949"/>
    </source>
</evidence>